<dbReference type="GO" id="GO:0005886">
    <property type="term" value="C:plasma membrane"/>
    <property type="evidence" value="ECO:0007669"/>
    <property type="project" value="UniProtKB-SubCell"/>
</dbReference>
<dbReference type="Pfam" id="PF12036">
    <property type="entry name" value="DUF3522"/>
    <property type="match status" value="1"/>
</dbReference>
<keyword evidence="6 8" id="KW-0472">Membrane</keyword>
<proteinExistence type="inferred from homology"/>
<comment type="similarity">
    <text evidence="2">Belongs to the TMEM8 family.</text>
</comment>
<dbReference type="RefSeq" id="XP_011504148.1">
    <property type="nucleotide sequence ID" value="XM_011505846.1"/>
</dbReference>
<feature type="disulfide bond" evidence="7">
    <location>
        <begin position="487"/>
        <end position="496"/>
    </location>
</feature>
<dbReference type="AlphaFoldDB" id="A0AAJ6YTK6"/>
<evidence type="ECO:0000256" key="5">
    <source>
        <dbReference type="ARBA" id="ARBA00022989"/>
    </source>
</evidence>
<evidence type="ECO:0000313" key="12">
    <source>
        <dbReference type="RefSeq" id="XP_011504148.1"/>
    </source>
</evidence>
<keyword evidence="4 8" id="KW-0812">Transmembrane</keyword>
<dbReference type="InterPro" id="IPR000742">
    <property type="entry name" value="EGF"/>
</dbReference>
<evidence type="ECO:0000256" key="4">
    <source>
        <dbReference type="ARBA" id="ARBA00022692"/>
    </source>
</evidence>
<sequence length="708" mass="78690">MQLRLDVVLPIIWGFVLEGLTTGCATRTEKLAQQLGNVLVDFIAYRDISIIHFDVPENAFSVGFKFLVKEVKTSGIGECYPRDVTINIKSGSLPLIKPDGSKIEAKLLESRREHYTIEALSNGDEHIINIFAPPPGDWYAIAYRSWFDPNSSRIQQQGIGASCDTILDAELSVEFPDLLFPLDDSDSERRIELTPFADSSVMQFRVPKNTELSKLQVNSSCGENCSILLYVTAVDQVFGKIVNMSNSNVSFRPYDESIHYVVLYLETGIASNVSLLITNVQMTTNNQVHVPLLRKTLPDFFLFDYEHLVENSSKAVPMNLTTSALSILRFKVGAVYDTGGTLSLGLRIADDEKNQSDKIIVVGCVSLGYAILINAEGRCQGIKGSTRLADILVTNRSSPVFVHVPYPEPGFWHLSLRAYCFGEGNCDCFERCSQNLTDCEKCSCVQPCEVRVESSVASSPCIEGGCGSHGRCVHYMSGGFVFSACHCIGGYRGFDCADGEYLLSKTDVLIRLLILTLSNLTFIGSIYVAIIRRYYTESIVYAAVMFFSTFYHACEAGEEGHSFCLMKLSVLQFCDFYNALLSIWVTLVAMASMGPRTTSFCHMLGVVILAVGAEMDRTALWVFLLPTVSGCILVLVFWTTKCRQKGTLKYPARKYKFIYLPIGLVCVLIGLGCYGFLQTRRNYYLVHSLWHICVAAGVILLLPKQEHM</sequence>
<dbReference type="KEGG" id="csol:105367216"/>
<dbReference type="Proteomes" id="UP000695007">
    <property type="component" value="Unplaced"/>
</dbReference>
<dbReference type="PROSITE" id="PS01186">
    <property type="entry name" value="EGF_2"/>
    <property type="match status" value="1"/>
</dbReference>
<keyword evidence="9" id="KW-0732">Signal</keyword>
<evidence type="ECO:0000256" key="2">
    <source>
        <dbReference type="ARBA" id="ARBA00005542"/>
    </source>
</evidence>
<evidence type="ECO:0000256" key="1">
    <source>
        <dbReference type="ARBA" id="ARBA00004651"/>
    </source>
</evidence>
<dbReference type="GeneID" id="105367216"/>
<evidence type="ECO:0000313" key="11">
    <source>
        <dbReference type="Proteomes" id="UP000695007"/>
    </source>
</evidence>
<keyword evidence="11" id="KW-1185">Reference proteome</keyword>
<comment type="subcellular location">
    <subcellularLocation>
        <location evidence="1">Cell membrane</location>
        <topology evidence="1">Multi-pass membrane protein</topology>
    </subcellularLocation>
</comment>
<keyword evidence="7" id="KW-1015">Disulfide bond</keyword>
<evidence type="ECO:0000256" key="3">
    <source>
        <dbReference type="ARBA" id="ARBA00022475"/>
    </source>
</evidence>
<keyword evidence="5 8" id="KW-1133">Transmembrane helix</keyword>
<feature type="chain" id="PRO_5042508392" evidence="9">
    <location>
        <begin position="26"/>
        <end position="708"/>
    </location>
</feature>
<reference evidence="12" key="1">
    <citation type="submission" date="2025-08" db="UniProtKB">
        <authorList>
            <consortium name="RefSeq"/>
        </authorList>
    </citation>
    <scope>IDENTIFICATION</scope>
</reference>
<dbReference type="InterPro" id="IPR021910">
    <property type="entry name" value="NGX6/PGAP6/MYMK"/>
</dbReference>
<evidence type="ECO:0000256" key="6">
    <source>
        <dbReference type="ARBA" id="ARBA00023136"/>
    </source>
</evidence>
<dbReference type="PANTHER" id="PTHR14319:SF3">
    <property type="entry name" value="TRANSMEMBRANE PROTEIN-LIKE PROTEIN"/>
    <property type="match status" value="1"/>
</dbReference>
<evidence type="ECO:0000256" key="9">
    <source>
        <dbReference type="SAM" id="SignalP"/>
    </source>
</evidence>
<organism evidence="11 12">
    <name type="scientific">Ceratosolen solmsi marchali</name>
    <dbReference type="NCBI Taxonomy" id="326594"/>
    <lineage>
        <taxon>Eukaryota</taxon>
        <taxon>Metazoa</taxon>
        <taxon>Ecdysozoa</taxon>
        <taxon>Arthropoda</taxon>
        <taxon>Hexapoda</taxon>
        <taxon>Insecta</taxon>
        <taxon>Pterygota</taxon>
        <taxon>Neoptera</taxon>
        <taxon>Endopterygota</taxon>
        <taxon>Hymenoptera</taxon>
        <taxon>Apocrita</taxon>
        <taxon>Proctotrupomorpha</taxon>
        <taxon>Chalcidoidea</taxon>
        <taxon>Agaonidae</taxon>
        <taxon>Agaoninae</taxon>
        <taxon>Ceratosolen</taxon>
    </lineage>
</organism>
<feature type="transmembrane region" description="Helical" evidence="8">
    <location>
        <begin position="565"/>
        <end position="590"/>
    </location>
</feature>
<evidence type="ECO:0000256" key="7">
    <source>
        <dbReference type="PROSITE-ProRule" id="PRU00076"/>
    </source>
</evidence>
<dbReference type="PROSITE" id="PS00022">
    <property type="entry name" value="EGF_1"/>
    <property type="match status" value="1"/>
</dbReference>
<evidence type="ECO:0000256" key="8">
    <source>
        <dbReference type="SAM" id="Phobius"/>
    </source>
</evidence>
<evidence type="ECO:0000259" key="10">
    <source>
        <dbReference type="PROSITE" id="PS50026"/>
    </source>
</evidence>
<accession>A0AAJ6YTK6</accession>
<comment type="caution">
    <text evidence="7">Lacks conserved residue(s) required for the propagation of feature annotation.</text>
</comment>
<feature type="transmembrane region" description="Helical" evidence="8">
    <location>
        <begin position="619"/>
        <end position="638"/>
    </location>
</feature>
<feature type="transmembrane region" description="Helical" evidence="8">
    <location>
        <begin position="508"/>
        <end position="527"/>
    </location>
</feature>
<name>A0AAJ6YTK6_9HYME</name>
<feature type="transmembrane region" description="Helical" evidence="8">
    <location>
        <begin position="658"/>
        <end position="677"/>
    </location>
</feature>
<gene>
    <name evidence="12" type="primary">LOC105367216</name>
</gene>
<feature type="domain" description="EGF-like" evidence="10">
    <location>
        <begin position="457"/>
        <end position="497"/>
    </location>
</feature>
<dbReference type="PANTHER" id="PTHR14319">
    <property type="entry name" value="FIVE-SPAN TRANSMEMBRANE PROTEIN M83"/>
    <property type="match status" value="1"/>
</dbReference>
<feature type="signal peptide" evidence="9">
    <location>
        <begin position="1"/>
        <end position="25"/>
    </location>
</feature>
<dbReference type="PROSITE" id="PS50026">
    <property type="entry name" value="EGF_3"/>
    <property type="match status" value="1"/>
</dbReference>
<keyword evidence="3" id="KW-1003">Cell membrane</keyword>
<protein>
    <submittedName>
        <fullName evidence="12">Transmembrane protein 8B-like</fullName>
    </submittedName>
</protein>
<keyword evidence="7" id="KW-0245">EGF-like domain</keyword>
<feature type="transmembrane region" description="Helical" evidence="8">
    <location>
        <begin position="683"/>
        <end position="702"/>
    </location>
</feature>